<feature type="non-terminal residue" evidence="1">
    <location>
        <position position="105"/>
    </location>
</feature>
<protein>
    <submittedName>
        <fullName evidence="1">Uncharacterized protein</fullName>
    </submittedName>
</protein>
<dbReference type="AlphaFoldDB" id="A0A0G0GV54"/>
<sequence length="105" mass="11740">MAIAQTALREKRASPDEMKKAMLLIAEMRSRGLPIPEGLEVPKSRGELTWNLDPNGYFVRNDGWKFNPREVLVDFINSRARFILLKSGRGGGKTTAAAQKALKKI</sequence>
<organism evidence="1 2">
    <name type="scientific">candidate division WS6 bacterium GW2011_GWA2_37_6</name>
    <dbReference type="NCBI Taxonomy" id="1619087"/>
    <lineage>
        <taxon>Bacteria</taxon>
        <taxon>Candidatus Dojkabacteria</taxon>
    </lineage>
</organism>
<comment type="caution">
    <text evidence="1">The sequence shown here is derived from an EMBL/GenBank/DDBJ whole genome shotgun (WGS) entry which is preliminary data.</text>
</comment>
<proteinExistence type="predicted"/>
<accession>A0A0G0GV54</accession>
<dbReference type="Proteomes" id="UP000034852">
    <property type="component" value="Unassembled WGS sequence"/>
</dbReference>
<evidence type="ECO:0000313" key="2">
    <source>
        <dbReference type="Proteomes" id="UP000034852"/>
    </source>
</evidence>
<reference evidence="1 2" key="1">
    <citation type="journal article" date="2015" name="Nature">
        <title>rRNA introns, odd ribosomes, and small enigmatic genomes across a large radiation of phyla.</title>
        <authorList>
            <person name="Brown C.T."/>
            <person name="Hug L.A."/>
            <person name="Thomas B.C."/>
            <person name="Sharon I."/>
            <person name="Castelle C.J."/>
            <person name="Singh A."/>
            <person name="Wilkins M.J."/>
            <person name="Williams K.H."/>
            <person name="Banfield J.F."/>
        </authorList>
    </citation>
    <scope>NUCLEOTIDE SEQUENCE [LARGE SCALE GENOMIC DNA]</scope>
</reference>
<dbReference type="EMBL" id="LBTH01000042">
    <property type="protein sequence ID" value="KKQ34913.1"/>
    <property type="molecule type" value="Genomic_DNA"/>
</dbReference>
<name>A0A0G0GV54_9BACT</name>
<evidence type="ECO:0000313" key="1">
    <source>
        <dbReference type="EMBL" id="KKQ34913.1"/>
    </source>
</evidence>
<gene>
    <name evidence="1" type="ORF">US52_C0042G0009</name>
</gene>